<dbReference type="RefSeq" id="WP_124958060.1">
    <property type="nucleotide sequence ID" value="NZ_CBFHCE010000001.1"/>
</dbReference>
<accession>A0A3P3EU27</accession>
<dbReference type="GO" id="GO:0005524">
    <property type="term" value="F:ATP binding"/>
    <property type="evidence" value="ECO:0007669"/>
    <property type="project" value="UniProtKB-UniRule"/>
</dbReference>
<keyword evidence="5" id="KW-1185">Reference proteome</keyword>
<dbReference type="Gene3D" id="3.30.470.20">
    <property type="entry name" value="ATP-grasp fold, B domain"/>
    <property type="match status" value="1"/>
</dbReference>
<dbReference type="EMBL" id="RQXU01000004">
    <property type="protein sequence ID" value="RRH89717.1"/>
    <property type="molecule type" value="Genomic_DNA"/>
</dbReference>
<dbReference type="AlphaFoldDB" id="A0A3P3EU27"/>
<evidence type="ECO:0000256" key="1">
    <source>
        <dbReference type="PROSITE-ProRule" id="PRU00409"/>
    </source>
</evidence>
<feature type="domain" description="ATP-grasp" evidence="2">
    <location>
        <begin position="216"/>
        <end position="289"/>
    </location>
</feature>
<dbReference type="EMBL" id="RXFQ01000003">
    <property type="protein sequence ID" value="RSZ41619.1"/>
    <property type="molecule type" value="Genomic_DNA"/>
</dbReference>
<dbReference type="PROSITE" id="PS50975">
    <property type="entry name" value="ATP_GRASP"/>
    <property type="match status" value="1"/>
</dbReference>
<proteinExistence type="predicted"/>
<dbReference type="SUPFAM" id="SSF56059">
    <property type="entry name" value="Glutathione synthetase ATP-binding domain-like"/>
    <property type="match status" value="1"/>
</dbReference>
<organism evidence="3 6">
    <name type="scientific">Variovorax beijingensis</name>
    <dbReference type="NCBI Taxonomy" id="2496117"/>
    <lineage>
        <taxon>Bacteria</taxon>
        <taxon>Pseudomonadati</taxon>
        <taxon>Pseudomonadota</taxon>
        <taxon>Betaproteobacteria</taxon>
        <taxon>Burkholderiales</taxon>
        <taxon>Comamonadaceae</taxon>
        <taxon>Variovorax</taxon>
    </lineage>
</organism>
<reference evidence="4 5" key="2">
    <citation type="submission" date="2018-12" db="EMBL/GenBank/DDBJ databases">
        <title>The genome sequences of strain 502.</title>
        <authorList>
            <person name="Gao J."/>
            <person name="Sun J."/>
        </authorList>
    </citation>
    <scope>NUCLEOTIDE SEQUENCE [LARGE SCALE GENOMIC DNA]</scope>
    <source>
        <strain evidence="4 5">502</strain>
    </source>
</reference>
<dbReference type="InterPro" id="IPR011761">
    <property type="entry name" value="ATP-grasp"/>
</dbReference>
<dbReference type="PIRSF" id="PIRSF016817">
    <property type="entry name" value="UCP016817_carboligase"/>
    <property type="match status" value="1"/>
</dbReference>
<dbReference type="Proteomes" id="UP000271137">
    <property type="component" value="Unassembled WGS sequence"/>
</dbReference>
<evidence type="ECO:0000313" key="5">
    <source>
        <dbReference type="Proteomes" id="UP000271137"/>
    </source>
</evidence>
<evidence type="ECO:0000313" key="4">
    <source>
        <dbReference type="EMBL" id="RSZ41619.1"/>
    </source>
</evidence>
<keyword evidence="1" id="KW-0067">ATP-binding</keyword>
<evidence type="ECO:0000259" key="2">
    <source>
        <dbReference type="PROSITE" id="PS50975"/>
    </source>
</evidence>
<dbReference type="Proteomes" id="UP000271590">
    <property type="component" value="Unassembled WGS sequence"/>
</dbReference>
<comment type="caution">
    <text evidence="3">The sequence shown here is derived from an EMBL/GenBank/DDBJ whole genome shotgun (WGS) entry which is preliminary data.</text>
</comment>
<dbReference type="InterPro" id="IPR003806">
    <property type="entry name" value="ATP-grasp_PylC-type"/>
</dbReference>
<gene>
    <name evidence="3" type="ORF">EH244_08980</name>
    <name evidence="4" type="ORF">EJO66_06815</name>
</gene>
<evidence type="ECO:0000313" key="6">
    <source>
        <dbReference type="Proteomes" id="UP000271590"/>
    </source>
</evidence>
<dbReference type="Pfam" id="PF02655">
    <property type="entry name" value="ATP-grasp_3"/>
    <property type="match status" value="1"/>
</dbReference>
<keyword evidence="1" id="KW-0547">Nucleotide-binding</keyword>
<name>A0A3P3EU27_9BURK</name>
<protein>
    <submittedName>
        <fullName evidence="3">ATP-grasp domain-containing protein</fullName>
    </submittedName>
</protein>
<dbReference type="InterPro" id="IPR016677">
    <property type="entry name" value="UCP016817_carboligase"/>
</dbReference>
<reference evidence="3 6" key="1">
    <citation type="submission" date="2018-11" db="EMBL/GenBank/DDBJ databases">
        <title>The genome of Variovorax sp T529.</title>
        <authorList>
            <person name="Gao J."/>
        </authorList>
    </citation>
    <scope>NUCLEOTIDE SEQUENCE [LARGE SCALE GENOMIC DNA]</scope>
    <source>
        <strain evidence="3 6">T529</strain>
    </source>
</reference>
<evidence type="ECO:0000313" key="3">
    <source>
        <dbReference type="EMBL" id="RRH89717.1"/>
    </source>
</evidence>
<sequence length="380" mass="40674">MQTIAVAAISARAMADAAASDGFKVVALDLFGDVDTRRAASRWLPIGAPGSLQIDAASVLAALRTLAEDSEPVQGWIAGSGFEGEPDLLEEGAAVLPLIGTAPAAVRRLRDPAAFFGFLTAQVIPFPQVLLQPPEDPAGWLMKDAHGCGGWHVRHAPWSIDEPPSSHHYFQREMAGLPMSATFVANGRDVHVLGFNEQTVRRFGTRPFVFCGAVGPVPVSEDIARRVTAIARTLAVEFELRGLCSLDFMRDGDAIGVLEVNPRPPASMSLYRARAGSPGVMQAHLRACLHGELPPPVPSHAQEVEGIEIVFTRQPLQLDAAAAQRLAAWPGIRDLPEAGQRFEIDDPLCTLTASGSGAQQVRARLSEGRERLLQSLETKA</sequence>
<dbReference type="GO" id="GO:0046872">
    <property type="term" value="F:metal ion binding"/>
    <property type="evidence" value="ECO:0007669"/>
    <property type="project" value="InterPro"/>
</dbReference>